<sequence length="113" mass="12392">MVTSLHPPSPEPVVESLVRRPSPVRAHSSAARCMPMLWDADVDSFGARGISGWLLRDCEREARPLNLNWLLDSSPVTLHLTSRAPIKLPKQVTSDGIESCFKEIPVSGGSGRY</sequence>
<keyword evidence="2" id="KW-1185">Reference proteome</keyword>
<dbReference type="Proteomes" id="UP001367508">
    <property type="component" value="Unassembled WGS sequence"/>
</dbReference>
<protein>
    <submittedName>
        <fullName evidence="1">Uncharacterized protein</fullName>
    </submittedName>
</protein>
<name>A0AAN9KBR6_CANGL</name>
<gene>
    <name evidence="1" type="ORF">VNO77_37773</name>
</gene>
<reference evidence="1 2" key="1">
    <citation type="submission" date="2024-01" db="EMBL/GenBank/DDBJ databases">
        <title>The genomes of 5 underutilized Papilionoideae crops provide insights into root nodulation and disease resistanc.</title>
        <authorList>
            <person name="Jiang F."/>
        </authorList>
    </citation>
    <scope>NUCLEOTIDE SEQUENCE [LARGE SCALE GENOMIC DNA]</scope>
    <source>
        <strain evidence="1">LVBAO_FW01</strain>
        <tissue evidence="1">Leaves</tissue>
    </source>
</reference>
<proteinExistence type="predicted"/>
<dbReference type="EMBL" id="JAYMYQ010000009">
    <property type="protein sequence ID" value="KAK7313222.1"/>
    <property type="molecule type" value="Genomic_DNA"/>
</dbReference>
<organism evidence="1 2">
    <name type="scientific">Canavalia gladiata</name>
    <name type="common">Sword bean</name>
    <name type="synonym">Dolichos gladiatus</name>
    <dbReference type="NCBI Taxonomy" id="3824"/>
    <lineage>
        <taxon>Eukaryota</taxon>
        <taxon>Viridiplantae</taxon>
        <taxon>Streptophyta</taxon>
        <taxon>Embryophyta</taxon>
        <taxon>Tracheophyta</taxon>
        <taxon>Spermatophyta</taxon>
        <taxon>Magnoliopsida</taxon>
        <taxon>eudicotyledons</taxon>
        <taxon>Gunneridae</taxon>
        <taxon>Pentapetalae</taxon>
        <taxon>rosids</taxon>
        <taxon>fabids</taxon>
        <taxon>Fabales</taxon>
        <taxon>Fabaceae</taxon>
        <taxon>Papilionoideae</taxon>
        <taxon>50 kb inversion clade</taxon>
        <taxon>NPAAA clade</taxon>
        <taxon>indigoferoid/millettioid clade</taxon>
        <taxon>Phaseoleae</taxon>
        <taxon>Canavalia</taxon>
    </lineage>
</organism>
<dbReference type="AlphaFoldDB" id="A0AAN9KBR6"/>
<evidence type="ECO:0000313" key="1">
    <source>
        <dbReference type="EMBL" id="KAK7313222.1"/>
    </source>
</evidence>
<accession>A0AAN9KBR6</accession>
<evidence type="ECO:0000313" key="2">
    <source>
        <dbReference type="Proteomes" id="UP001367508"/>
    </source>
</evidence>
<comment type="caution">
    <text evidence="1">The sequence shown here is derived from an EMBL/GenBank/DDBJ whole genome shotgun (WGS) entry which is preliminary data.</text>
</comment>